<dbReference type="OrthoDB" id="9785438at2"/>
<reference evidence="1" key="1">
    <citation type="submission" date="2020-05" db="EMBL/GenBank/DDBJ databases">
        <title>Chitinophaga laudate sp. nov., isolated from a tropical peat swamp.</title>
        <authorList>
            <person name="Goh C.B.S."/>
            <person name="Lee M.S."/>
            <person name="Parimannan S."/>
            <person name="Pasbakhsh P."/>
            <person name="Yule C.M."/>
            <person name="Rajandas H."/>
            <person name="Loke S."/>
            <person name="Croft L."/>
            <person name="Tan J.B.L."/>
        </authorList>
    </citation>
    <scope>NUCLEOTIDE SEQUENCE</scope>
    <source>
        <strain evidence="1">Mgbs1</strain>
    </source>
</reference>
<dbReference type="EMBL" id="RIAR02000001">
    <property type="protein sequence ID" value="NSL86565.1"/>
    <property type="molecule type" value="Genomic_DNA"/>
</dbReference>
<dbReference type="PANTHER" id="PTHR33639:SF2">
    <property type="entry name" value="DUF393 DOMAIN-CONTAINING PROTEIN"/>
    <property type="match status" value="1"/>
</dbReference>
<dbReference type="InterPro" id="IPR007263">
    <property type="entry name" value="DCC1-like"/>
</dbReference>
<dbReference type="Pfam" id="PF04134">
    <property type="entry name" value="DCC1-like"/>
    <property type="match status" value="1"/>
</dbReference>
<gene>
    <name evidence="1" type="ORF">ECE50_006975</name>
</gene>
<name>A0A3S1DKP1_9BACT</name>
<evidence type="ECO:0000313" key="1">
    <source>
        <dbReference type="EMBL" id="NSL86565.1"/>
    </source>
</evidence>
<accession>A0A3S1DKP1</accession>
<dbReference type="PANTHER" id="PTHR33639">
    <property type="entry name" value="THIOL-DISULFIDE OXIDOREDUCTASE DCC"/>
    <property type="match status" value="1"/>
</dbReference>
<proteinExistence type="predicted"/>
<comment type="caution">
    <text evidence="1">The sequence shown here is derived from an EMBL/GenBank/DDBJ whole genome shotgun (WGS) entry which is preliminary data.</text>
</comment>
<protein>
    <submittedName>
        <fullName evidence="1">Thiol-disulfide oxidoreductase DCC family protein</fullName>
    </submittedName>
</protein>
<keyword evidence="2" id="KW-1185">Reference proteome</keyword>
<dbReference type="Proteomes" id="UP000281028">
    <property type="component" value="Unassembled WGS sequence"/>
</dbReference>
<dbReference type="GO" id="GO:0015035">
    <property type="term" value="F:protein-disulfide reductase activity"/>
    <property type="evidence" value="ECO:0007669"/>
    <property type="project" value="InterPro"/>
</dbReference>
<dbReference type="RefSeq" id="WP_127043354.1">
    <property type="nucleotide sequence ID" value="NZ_JAABOK010000001.1"/>
</dbReference>
<organism evidence="1 2">
    <name type="scientific">Chitinophaga solisilvae</name>
    <dbReference type="NCBI Taxonomy" id="1233460"/>
    <lineage>
        <taxon>Bacteria</taxon>
        <taxon>Pseudomonadati</taxon>
        <taxon>Bacteroidota</taxon>
        <taxon>Chitinophagia</taxon>
        <taxon>Chitinophagales</taxon>
        <taxon>Chitinophagaceae</taxon>
        <taxon>Chitinophaga</taxon>
    </lineage>
</organism>
<dbReference type="InterPro" id="IPR052927">
    <property type="entry name" value="DCC_oxidoreductase"/>
</dbReference>
<evidence type="ECO:0000313" key="2">
    <source>
        <dbReference type="Proteomes" id="UP000281028"/>
    </source>
</evidence>
<sequence length="132" mass="15219">MQAHAIILFDGVCNFCNASINFVIRHDRQGYFRFAPLQSGTASSLAAQYHFPVTEMASFVLIENGKAYTKSTAALRVARRLSFPWQLLYGFMIIPPFIRDPVYTLIARNRYRWFGKRDSCMVPTAEVRNRFV</sequence>
<dbReference type="AlphaFoldDB" id="A0A3S1DKP1"/>